<evidence type="ECO:0000313" key="2">
    <source>
        <dbReference type="EMBL" id="GHI67758.1"/>
    </source>
</evidence>
<comment type="caution">
    <text evidence="2">The sequence shown here is derived from an EMBL/GenBank/DDBJ whole genome shotgun (WGS) entry which is preliminary data.</text>
</comment>
<dbReference type="GeneID" id="95594081"/>
<proteinExistence type="predicted"/>
<dbReference type="EMBL" id="BNEC01000003">
    <property type="protein sequence ID" value="GHI67758.1"/>
    <property type="molecule type" value="Genomic_DNA"/>
</dbReference>
<name>A0ABQ3SHZ3_9ACTN</name>
<protein>
    <submittedName>
        <fullName evidence="2">Uncharacterized protein</fullName>
    </submittedName>
</protein>
<feature type="region of interest" description="Disordered" evidence="1">
    <location>
        <begin position="57"/>
        <end position="111"/>
    </location>
</feature>
<reference evidence="3" key="1">
    <citation type="submission" date="2023-07" db="EMBL/GenBank/DDBJ databases">
        <title>Whole genome shotgun sequence of Streptomyces nojiriensis NBRC 13794.</title>
        <authorList>
            <person name="Komaki H."/>
            <person name="Tamura T."/>
        </authorList>
    </citation>
    <scope>NUCLEOTIDE SEQUENCE [LARGE SCALE GENOMIC DNA]</scope>
    <source>
        <strain evidence="3">NBRC 13794</strain>
    </source>
</reference>
<organism evidence="2 3">
    <name type="scientific">Streptomyces nojiriensis</name>
    <dbReference type="NCBI Taxonomy" id="66374"/>
    <lineage>
        <taxon>Bacteria</taxon>
        <taxon>Bacillati</taxon>
        <taxon>Actinomycetota</taxon>
        <taxon>Actinomycetes</taxon>
        <taxon>Kitasatosporales</taxon>
        <taxon>Streptomycetaceae</taxon>
        <taxon>Streptomyces</taxon>
    </lineage>
</organism>
<accession>A0ABQ3SHZ3</accession>
<evidence type="ECO:0000256" key="1">
    <source>
        <dbReference type="SAM" id="MobiDB-lite"/>
    </source>
</evidence>
<feature type="compositionally biased region" description="Basic residues" evidence="1">
    <location>
        <begin position="80"/>
        <end position="91"/>
    </location>
</feature>
<dbReference type="Proteomes" id="UP000613974">
    <property type="component" value="Unassembled WGS sequence"/>
</dbReference>
<sequence>MGGDRLHTSDGIAERRGVLAYLTRRGIGVDIGFGTEFVTDAQGEALHSRYPRLDVATRPGRRRRAAGRPLPAGRPVGTGHSRRAAAHRIHCRGGGGRAARTPTRSGLRGPT</sequence>
<keyword evidence="3" id="KW-1185">Reference proteome</keyword>
<dbReference type="RefSeq" id="WP_189747903.1">
    <property type="nucleotide sequence ID" value="NZ_BMRL01000031.1"/>
</dbReference>
<feature type="compositionally biased region" description="Low complexity" evidence="1">
    <location>
        <begin position="67"/>
        <end position="79"/>
    </location>
</feature>
<gene>
    <name evidence="2" type="ORF">Snoj_16760</name>
</gene>
<evidence type="ECO:0000313" key="3">
    <source>
        <dbReference type="Proteomes" id="UP000613974"/>
    </source>
</evidence>